<reference evidence="1" key="1">
    <citation type="journal article" date="2022" name="bioRxiv">
        <title>Genomics of Preaxostyla Flagellates Illuminates Evolutionary Transitions and the Path Towards Mitochondrial Loss.</title>
        <authorList>
            <person name="Novak L.V.F."/>
            <person name="Treitli S.C."/>
            <person name="Pyrih J."/>
            <person name="Halakuc P."/>
            <person name="Pipaliya S.V."/>
            <person name="Vacek V."/>
            <person name="Brzon O."/>
            <person name="Soukal P."/>
            <person name="Eme L."/>
            <person name="Dacks J.B."/>
            <person name="Karnkowska A."/>
            <person name="Elias M."/>
            <person name="Hampl V."/>
        </authorList>
    </citation>
    <scope>NUCLEOTIDE SEQUENCE</scope>
    <source>
        <strain evidence="1">RCP-MX</strain>
    </source>
</reference>
<accession>A0ABQ8U7B6</accession>
<evidence type="ECO:0000313" key="1">
    <source>
        <dbReference type="EMBL" id="KAJ4454311.1"/>
    </source>
</evidence>
<sequence length="278" mass="29646">MGTQNSVHHPGSAKNADLEGALNYVRYGTIMDNYIYPGVARSSVTGKTTGQTHGRKSTGKLTALVREGPGGLLQKRLGAIFEIGPGGRSECTVKKLKIRMLPGNPTSPGGAPGPVHSTFWGPTPRVGATGRAKGSRGGSGQPVGPACGFRAPHSPWWGWWTGGVGDPLRQTRPGASDPMHFGAIPGCCELPPWSVKVAIADRTHRKSHSLSFAGVLVSGLSDVKLSFTLASCNPLFISMIFKRSDVRRFRSPHAFDRFRNAGSFIVDHSIPDVFHITL</sequence>
<name>A0ABQ8U7B6_9EUKA</name>
<proteinExistence type="predicted"/>
<dbReference type="EMBL" id="JAPMOS010000166">
    <property type="protein sequence ID" value="KAJ4454311.1"/>
    <property type="molecule type" value="Genomic_DNA"/>
</dbReference>
<dbReference type="Proteomes" id="UP001141327">
    <property type="component" value="Unassembled WGS sequence"/>
</dbReference>
<comment type="caution">
    <text evidence="1">The sequence shown here is derived from an EMBL/GenBank/DDBJ whole genome shotgun (WGS) entry which is preliminary data.</text>
</comment>
<organism evidence="1 2">
    <name type="scientific">Paratrimastix pyriformis</name>
    <dbReference type="NCBI Taxonomy" id="342808"/>
    <lineage>
        <taxon>Eukaryota</taxon>
        <taxon>Metamonada</taxon>
        <taxon>Preaxostyla</taxon>
        <taxon>Paratrimastigidae</taxon>
        <taxon>Paratrimastix</taxon>
    </lineage>
</organism>
<keyword evidence="2" id="KW-1185">Reference proteome</keyword>
<protein>
    <submittedName>
        <fullName evidence="1">Uncharacterized protein</fullName>
    </submittedName>
</protein>
<evidence type="ECO:0000313" key="2">
    <source>
        <dbReference type="Proteomes" id="UP001141327"/>
    </source>
</evidence>
<gene>
    <name evidence="1" type="ORF">PAPYR_11000</name>
</gene>